<feature type="compositionally biased region" description="Acidic residues" evidence="11">
    <location>
        <begin position="173"/>
        <end position="182"/>
    </location>
</feature>
<feature type="region of interest" description="Disordered" evidence="11">
    <location>
        <begin position="323"/>
        <end position="346"/>
    </location>
</feature>
<evidence type="ECO:0000256" key="10">
    <source>
        <dbReference type="PROSITE-ProRule" id="PRU01389"/>
    </source>
</evidence>
<dbReference type="PaxDb" id="5061-CADANGAP00003333"/>
<evidence type="ECO:0000256" key="6">
    <source>
        <dbReference type="ARBA" id="ARBA00022759"/>
    </source>
</evidence>
<evidence type="ECO:0000313" key="13">
    <source>
        <dbReference type="EMBL" id="GAQ44112.1"/>
    </source>
</evidence>
<keyword evidence="5" id="KW-0677">Repeat</keyword>
<dbReference type="GO" id="GO:0016787">
    <property type="term" value="F:hydrolase activity"/>
    <property type="evidence" value="ECO:0007669"/>
    <property type="project" value="UniProtKB-KW"/>
</dbReference>
<protein>
    <submittedName>
        <fullName evidence="13">C2H2 finger and ankyrin domain protein</fullName>
    </submittedName>
</protein>
<keyword evidence="7 10" id="KW-0378">Hydrolase</keyword>
<feature type="compositionally biased region" description="Basic and acidic residues" evidence="11">
    <location>
        <begin position="652"/>
        <end position="691"/>
    </location>
</feature>
<keyword evidence="4 10" id="KW-0540">Nuclease</keyword>
<feature type="compositionally biased region" description="Polar residues" evidence="11">
    <location>
        <begin position="456"/>
        <end position="467"/>
    </location>
</feature>
<dbReference type="AlphaFoldDB" id="A0A100IMU8"/>
<dbReference type="Gene3D" id="1.25.40.20">
    <property type="entry name" value="Ankyrin repeat-containing domain"/>
    <property type="match status" value="1"/>
</dbReference>
<evidence type="ECO:0000313" key="14">
    <source>
        <dbReference type="Proteomes" id="UP000068243"/>
    </source>
</evidence>
<evidence type="ECO:0000256" key="8">
    <source>
        <dbReference type="ARBA" id="ARBA00023043"/>
    </source>
</evidence>
<feature type="compositionally biased region" description="Low complexity" evidence="11">
    <location>
        <begin position="334"/>
        <end position="346"/>
    </location>
</feature>
<feature type="region of interest" description="Disordered" evidence="11">
    <location>
        <begin position="447"/>
        <end position="475"/>
    </location>
</feature>
<comment type="subcellular location">
    <subcellularLocation>
        <location evidence="1">Cytoplasm</location>
    </subcellularLocation>
</comment>
<dbReference type="FunFam" id="1.25.40.20:FF:000290">
    <property type="entry name" value="C2H2 finger and ankyrin domain-containing protein"/>
    <property type="match status" value="1"/>
</dbReference>
<feature type="compositionally biased region" description="Basic and acidic residues" evidence="11">
    <location>
        <begin position="595"/>
        <end position="630"/>
    </location>
</feature>
<evidence type="ECO:0000256" key="5">
    <source>
        <dbReference type="ARBA" id="ARBA00022737"/>
    </source>
</evidence>
<comment type="domain">
    <text evidence="10">The VLRF1 domain mediates binding to the 60S ribosomal subunit.</text>
</comment>
<dbReference type="GO" id="GO:0036503">
    <property type="term" value="P:ERAD pathway"/>
    <property type="evidence" value="ECO:0007669"/>
    <property type="project" value="TreeGrafter"/>
</dbReference>
<dbReference type="InterPro" id="IPR041175">
    <property type="entry name" value="VLRF1/Vms1"/>
</dbReference>
<evidence type="ECO:0000256" key="3">
    <source>
        <dbReference type="ARBA" id="ARBA00022490"/>
    </source>
</evidence>
<reference evidence="14" key="1">
    <citation type="journal article" date="2016" name="Genome Announc.">
        <title>Draft genome sequence of Aspergillus niger strain An76.</title>
        <authorList>
            <person name="Gong W."/>
            <person name="Cheng Z."/>
            <person name="Zhang H."/>
            <person name="Liu L."/>
            <person name="Gao P."/>
            <person name="Wang L."/>
        </authorList>
    </citation>
    <scope>NUCLEOTIDE SEQUENCE [LARGE SCALE GENOMIC DNA]</scope>
    <source>
        <strain evidence="14">An76</strain>
    </source>
</reference>
<dbReference type="PANTHER" id="PTHR16036:SF2">
    <property type="entry name" value="TRNA ENDONUCLEASE ANKZF1"/>
    <property type="match status" value="1"/>
</dbReference>
<dbReference type="InterPro" id="IPR036770">
    <property type="entry name" value="Ankyrin_rpt-contain_sf"/>
</dbReference>
<evidence type="ECO:0000256" key="11">
    <source>
        <dbReference type="SAM" id="MobiDB-lite"/>
    </source>
</evidence>
<feature type="domain" description="VLRF1" evidence="12">
    <location>
        <begin position="275"/>
        <end position="433"/>
    </location>
</feature>
<keyword evidence="6 10" id="KW-0255">Endonuclease</keyword>
<dbReference type="OMA" id="GPHIFMC"/>
<evidence type="ECO:0000256" key="1">
    <source>
        <dbReference type="ARBA" id="ARBA00004496"/>
    </source>
</evidence>
<keyword evidence="3 10" id="KW-0963">Cytoplasm</keyword>
<feature type="region of interest" description="Disordered" evidence="11">
    <location>
        <begin position="592"/>
        <end position="691"/>
    </location>
</feature>
<evidence type="ECO:0000256" key="7">
    <source>
        <dbReference type="ARBA" id="ARBA00022801"/>
    </source>
</evidence>
<name>A0A100IMU8_ASPNG</name>
<dbReference type="SUPFAM" id="SSF48403">
    <property type="entry name" value="Ankyrin repeat"/>
    <property type="match status" value="1"/>
</dbReference>
<evidence type="ECO:0000256" key="4">
    <source>
        <dbReference type="ARBA" id="ARBA00022722"/>
    </source>
</evidence>
<dbReference type="VEuPathDB" id="FungiDB:ATCC64974_74000"/>
<gene>
    <name evidence="13" type="ORF">ABL_06773</name>
</gene>
<keyword evidence="8" id="KW-0040">ANK repeat</keyword>
<evidence type="ECO:0000256" key="9">
    <source>
        <dbReference type="ARBA" id="ARBA00023054"/>
    </source>
</evidence>
<feature type="active site" evidence="10">
    <location>
        <position position="333"/>
    </location>
</feature>
<dbReference type="InterPro" id="IPR047139">
    <property type="entry name" value="ANKZ1/VMS1"/>
</dbReference>
<dbReference type="GO" id="GO:0004519">
    <property type="term" value="F:endonuclease activity"/>
    <property type="evidence" value="ECO:0007669"/>
    <property type="project" value="UniProtKB-KW"/>
</dbReference>
<dbReference type="Proteomes" id="UP000068243">
    <property type="component" value="Unassembled WGS sequence"/>
</dbReference>
<dbReference type="VEuPathDB" id="FungiDB:M747DRAFT_293844"/>
<comment type="similarity">
    <text evidence="2 10">Belongs to the ANKZF1/VMS1 family.</text>
</comment>
<evidence type="ECO:0000256" key="2">
    <source>
        <dbReference type="ARBA" id="ARBA00009262"/>
    </source>
</evidence>
<evidence type="ECO:0000259" key="12">
    <source>
        <dbReference type="PROSITE" id="PS52044"/>
    </source>
</evidence>
<dbReference type="VEuPathDB" id="FungiDB:An03g04080"/>
<dbReference type="EMBL" id="BCMY01000011">
    <property type="protein sequence ID" value="GAQ44112.1"/>
    <property type="molecule type" value="Genomic_DNA"/>
</dbReference>
<comment type="caution">
    <text evidence="13">The sequence shown here is derived from an EMBL/GenBank/DDBJ whole genome shotgun (WGS) entry which is preliminary data.</text>
</comment>
<dbReference type="Pfam" id="PF18826">
    <property type="entry name" value="bVLRF1"/>
    <property type="match status" value="1"/>
</dbReference>
<dbReference type="OrthoDB" id="429841at2759"/>
<organism evidence="13 14">
    <name type="scientific">Aspergillus niger</name>
    <dbReference type="NCBI Taxonomy" id="5061"/>
    <lineage>
        <taxon>Eukaryota</taxon>
        <taxon>Fungi</taxon>
        <taxon>Dikarya</taxon>
        <taxon>Ascomycota</taxon>
        <taxon>Pezizomycotina</taxon>
        <taxon>Eurotiomycetes</taxon>
        <taxon>Eurotiomycetidae</taxon>
        <taxon>Eurotiales</taxon>
        <taxon>Aspergillaceae</taxon>
        <taxon>Aspergillus</taxon>
        <taxon>Aspergillus subgen. Circumdati</taxon>
    </lineage>
</organism>
<feature type="region of interest" description="Disordered" evidence="11">
    <location>
        <begin position="164"/>
        <end position="184"/>
    </location>
</feature>
<accession>A0A100IMU8</accession>
<dbReference type="PANTHER" id="PTHR16036">
    <property type="entry name" value="ANKYRIN REPEAT AND ZINC FINGER DOMAIN-CONTAINING PROTEIN 1"/>
    <property type="match status" value="1"/>
</dbReference>
<dbReference type="PROSITE" id="PS52044">
    <property type="entry name" value="VLRF1"/>
    <property type="match status" value="1"/>
</dbReference>
<sequence length="691" mass="77574">MFYNSRGQSGTEQWSGCLPEAFGLSLAPHLQGGRRSLKTSTTGVRFWGVNMAADTPLEELIKRPLYVYNLPQELLSTLTTKHENQSILRADTPEAVSDKTDEVVLDHAVASTTSCTLCRVSYLNVQEQRSHVRSDHHRYNLKAQLRGGPTLDESQFAKAIGELDESISGSESSEAEDEEENDQLSALLKKQAKLSQVTAEDEVPSKKITSGRPPLFWLSSTRLPSNMSLGVYRALFSNAEQDEPRHLVESIKRKQLPPIMQPRANGNAPEAPSSPSPHVFMCMIGGGHFAAMLVSLAPEIHRRQGGIEDRQARVIAHKTFHRYTTRRKQGGSQSANDAAKGAAHSAGSSLRRYNEAALEKEIRDLLADWKQMIDEAELLFVRATGSTNRRILFSQYEGQVLRQNDPRLRGFPFSTRRATQSELMRCFKELTRVKVSQVDEAALAAAEAKQRDEVSKPSTPRPQQQKPKVSKEDEEAMLHTTQIQALIRRSKIPALMTYLSKNSIPTSFIFRPSDSQQNFRCPTPLHFAANLNSPSMVLALLTKTTADPTATNGEGRTPFELAGDRATRDAFRVARHELGESKWNWEATKVPSPISRDEANSRSERERKTAEEEEISRRKAEMDRLKKEEAASAAQRASKKPAGRTLGSVEKTASEKREEEMRGMTPEMRMRLERERRARAAEERFRRMQGQ</sequence>
<dbReference type="VEuPathDB" id="FungiDB:ASPNIDRAFT2_1109762"/>
<dbReference type="GO" id="GO:0005737">
    <property type="term" value="C:cytoplasm"/>
    <property type="evidence" value="ECO:0007669"/>
    <property type="project" value="UniProtKB-SubCell"/>
</dbReference>
<keyword evidence="9" id="KW-0175">Coiled coil</keyword>
<proteinExistence type="inferred from homology"/>